<gene>
    <name evidence="1" type="ORF">PEVE_00041765</name>
</gene>
<organism evidence="1 2">
    <name type="scientific">Porites evermanni</name>
    <dbReference type="NCBI Taxonomy" id="104178"/>
    <lineage>
        <taxon>Eukaryota</taxon>
        <taxon>Metazoa</taxon>
        <taxon>Cnidaria</taxon>
        <taxon>Anthozoa</taxon>
        <taxon>Hexacorallia</taxon>
        <taxon>Scleractinia</taxon>
        <taxon>Fungiina</taxon>
        <taxon>Poritidae</taxon>
        <taxon>Porites</taxon>
    </lineage>
</organism>
<accession>A0ABN8LLY1</accession>
<dbReference type="EMBL" id="CALNXI010000080">
    <property type="protein sequence ID" value="CAH3018168.1"/>
    <property type="molecule type" value="Genomic_DNA"/>
</dbReference>
<keyword evidence="2" id="KW-1185">Reference proteome</keyword>
<dbReference type="Proteomes" id="UP001159427">
    <property type="component" value="Unassembled WGS sequence"/>
</dbReference>
<proteinExistence type="predicted"/>
<sequence length="65" mass="7364">MLFKIVNGLAPPYLECYVNKRSAIHSYNTRSRDNLVVPLCRTATAQSATLSVFKRAVKREIYNSS</sequence>
<protein>
    <submittedName>
        <fullName evidence="1">Uncharacterized protein</fullName>
    </submittedName>
</protein>
<name>A0ABN8LLY1_9CNID</name>
<evidence type="ECO:0000313" key="2">
    <source>
        <dbReference type="Proteomes" id="UP001159427"/>
    </source>
</evidence>
<comment type="caution">
    <text evidence="1">The sequence shown here is derived from an EMBL/GenBank/DDBJ whole genome shotgun (WGS) entry which is preliminary data.</text>
</comment>
<evidence type="ECO:0000313" key="1">
    <source>
        <dbReference type="EMBL" id="CAH3018168.1"/>
    </source>
</evidence>
<reference evidence="1 2" key="1">
    <citation type="submission" date="2022-05" db="EMBL/GenBank/DDBJ databases">
        <authorList>
            <consortium name="Genoscope - CEA"/>
            <person name="William W."/>
        </authorList>
    </citation>
    <scope>NUCLEOTIDE SEQUENCE [LARGE SCALE GENOMIC DNA]</scope>
</reference>